<organism evidence="9 10">
    <name type="scientific">Aspergillus pseudoviridinutans</name>
    <dbReference type="NCBI Taxonomy" id="1517512"/>
    <lineage>
        <taxon>Eukaryota</taxon>
        <taxon>Fungi</taxon>
        <taxon>Dikarya</taxon>
        <taxon>Ascomycota</taxon>
        <taxon>Pezizomycotina</taxon>
        <taxon>Eurotiomycetes</taxon>
        <taxon>Eurotiomycetidae</taxon>
        <taxon>Eurotiales</taxon>
        <taxon>Aspergillaceae</taxon>
        <taxon>Aspergillus</taxon>
        <taxon>Aspergillus subgen. Fumigati</taxon>
    </lineage>
</organism>
<accession>A0A9P3EW39</accession>
<gene>
    <name evidence="9" type="ORF">Asppvi_009340</name>
</gene>
<dbReference type="Gene3D" id="3.40.50.300">
    <property type="entry name" value="P-loop containing nucleotide triphosphate hydrolases"/>
    <property type="match status" value="1"/>
</dbReference>
<keyword evidence="3" id="KW-0547">Nucleotide-binding</keyword>
<keyword evidence="1" id="KW-0813">Transport</keyword>
<feature type="transmembrane region" description="Helical" evidence="7">
    <location>
        <begin position="129"/>
        <end position="154"/>
    </location>
</feature>
<dbReference type="RefSeq" id="XP_043161132.1">
    <property type="nucleotide sequence ID" value="XM_043305197.1"/>
</dbReference>
<dbReference type="GO" id="GO:0016020">
    <property type="term" value="C:membrane"/>
    <property type="evidence" value="ECO:0007669"/>
    <property type="project" value="InterPro"/>
</dbReference>
<evidence type="ECO:0000313" key="9">
    <source>
        <dbReference type="EMBL" id="GIJ90386.1"/>
    </source>
</evidence>
<dbReference type="EMBL" id="BHVY01000007">
    <property type="protein sequence ID" value="GIJ90386.1"/>
    <property type="molecule type" value="Genomic_DNA"/>
</dbReference>
<evidence type="ECO:0000256" key="2">
    <source>
        <dbReference type="ARBA" id="ARBA00022692"/>
    </source>
</evidence>
<dbReference type="Gene3D" id="1.20.1560.10">
    <property type="entry name" value="ABC transporter type 1, transmembrane domain"/>
    <property type="match status" value="1"/>
</dbReference>
<evidence type="ECO:0000256" key="5">
    <source>
        <dbReference type="ARBA" id="ARBA00022989"/>
    </source>
</evidence>
<dbReference type="PANTHER" id="PTHR24223:SF464">
    <property type="entry name" value="ABC-TYPE TRANSPORTER CICA"/>
    <property type="match status" value="1"/>
</dbReference>
<feature type="transmembrane region" description="Helical" evidence="7">
    <location>
        <begin position="103"/>
        <end position="123"/>
    </location>
</feature>
<dbReference type="SUPFAM" id="SSF52540">
    <property type="entry name" value="P-loop containing nucleoside triphosphate hydrolases"/>
    <property type="match status" value="1"/>
</dbReference>
<keyword evidence="4" id="KW-0067">ATP-binding</keyword>
<dbReference type="GeneID" id="67007950"/>
<evidence type="ECO:0000256" key="7">
    <source>
        <dbReference type="SAM" id="Phobius"/>
    </source>
</evidence>
<evidence type="ECO:0000313" key="10">
    <source>
        <dbReference type="Proteomes" id="UP001043456"/>
    </source>
</evidence>
<reference evidence="9 10" key="1">
    <citation type="submission" date="2018-10" db="EMBL/GenBank/DDBJ databases">
        <title>Pan-genome distribution and transcriptional activeness of fungal secondary metabolism genes in Aspergillus section Fumigati.</title>
        <authorList>
            <person name="Takahashi H."/>
            <person name="Umemura M."/>
            <person name="Ninomiya A."/>
            <person name="Kusuya Y."/>
            <person name="Urayama S."/>
            <person name="Shimizu M."/>
            <person name="Watanabe A."/>
            <person name="Kamei K."/>
            <person name="Yaguchi T."/>
            <person name="Hagiwara D."/>
        </authorList>
    </citation>
    <scope>NUCLEOTIDE SEQUENCE [LARGE SCALE GENOMIC DNA]</scope>
    <source>
        <strain evidence="9 10">IFM 55266</strain>
    </source>
</reference>
<name>A0A9P3EW39_9EURO</name>
<dbReference type="Proteomes" id="UP001043456">
    <property type="component" value="Unassembled WGS sequence"/>
</dbReference>
<dbReference type="PROSITE" id="PS50929">
    <property type="entry name" value="ABC_TM1F"/>
    <property type="match status" value="1"/>
</dbReference>
<keyword evidence="2 7" id="KW-0812">Transmembrane</keyword>
<dbReference type="SUPFAM" id="SSF90123">
    <property type="entry name" value="ABC transporter transmembrane region"/>
    <property type="match status" value="1"/>
</dbReference>
<dbReference type="AlphaFoldDB" id="A0A9P3EW39"/>
<evidence type="ECO:0000259" key="8">
    <source>
        <dbReference type="PROSITE" id="PS50929"/>
    </source>
</evidence>
<dbReference type="CDD" id="cd18597">
    <property type="entry name" value="ABC_6TM_YOR1_D1_like"/>
    <property type="match status" value="1"/>
</dbReference>
<feature type="transmembrane region" description="Helical" evidence="7">
    <location>
        <begin position="253"/>
        <end position="282"/>
    </location>
</feature>
<dbReference type="Pfam" id="PF00664">
    <property type="entry name" value="ABC_membrane"/>
    <property type="match status" value="1"/>
</dbReference>
<dbReference type="InterPro" id="IPR036640">
    <property type="entry name" value="ABC1_TM_sf"/>
</dbReference>
<dbReference type="OrthoDB" id="6500128at2759"/>
<dbReference type="InterPro" id="IPR011527">
    <property type="entry name" value="ABC1_TM_dom"/>
</dbReference>
<sequence>MVESEDVPGDYSRPPWYRCLNPMQSGRIPPIPDARTITKEYEAGFWSQLVFHWMGEHMSTGYHRSLEYNDIWLVHPKRTTESSASKLMESLSLRARDIWWSGLLRLVSDLFLVFAPFTLRYLISFVQLSYAALAVGGSSSNVGIGIGLLVGIIVMQVMQSLTNSHYQYQAMLVGAQARSSLVSLIFAKALKLSNRARAGLQDTNSSEKDGIDGSTRVADGGWPDGRIFSLMSNDAERIFQASKVIHLVWTNPIAIILTVVLLLINLTSSTLPGIAVLVLGLADERMNLTQEILQGIRFVKYFAWEQAFHKCLREISVREIHSLQILQVIRSALGAVSMAIPIFSNMLAYITYSLTGHSLDAAIIFSSLALFNCLRNPLNWLPIAIGQSADAWSSMRRIEKLLLVEEFQDRVLLDEQMHAAIEMRDASFTWERTTESQNEVHFKLEHVTFQAEREELIAVVRAVGSGKTSLLCALASEMRNTAGVVRRGASKAYCPQLAWIQNATVRDNISLAKSMTRTGITGWWTRVLFTPTSASYPREIRRRLENGARLDANLGLELASEDFLSWLDGLDLDLATPDWIFLGE</sequence>
<dbReference type="InterPro" id="IPR050173">
    <property type="entry name" value="ABC_transporter_C-like"/>
</dbReference>
<keyword evidence="5 7" id="KW-1133">Transmembrane helix</keyword>
<comment type="caution">
    <text evidence="9">The sequence shown here is derived from an EMBL/GenBank/DDBJ whole genome shotgun (WGS) entry which is preliminary data.</text>
</comment>
<feature type="domain" description="ABC transmembrane type-1" evidence="8">
    <location>
        <begin position="99"/>
        <end position="390"/>
    </location>
</feature>
<evidence type="ECO:0000256" key="6">
    <source>
        <dbReference type="ARBA" id="ARBA00023136"/>
    </source>
</evidence>
<keyword evidence="10" id="KW-1185">Reference proteome</keyword>
<evidence type="ECO:0000256" key="3">
    <source>
        <dbReference type="ARBA" id="ARBA00022741"/>
    </source>
</evidence>
<evidence type="ECO:0000256" key="4">
    <source>
        <dbReference type="ARBA" id="ARBA00022840"/>
    </source>
</evidence>
<protein>
    <recommendedName>
        <fullName evidence="8">ABC transmembrane type-1 domain-containing protein</fullName>
    </recommendedName>
</protein>
<dbReference type="InterPro" id="IPR027417">
    <property type="entry name" value="P-loop_NTPase"/>
</dbReference>
<proteinExistence type="predicted"/>
<dbReference type="GO" id="GO:0005524">
    <property type="term" value="F:ATP binding"/>
    <property type="evidence" value="ECO:0007669"/>
    <property type="project" value="UniProtKB-KW"/>
</dbReference>
<dbReference type="GO" id="GO:0140359">
    <property type="term" value="F:ABC-type transporter activity"/>
    <property type="evidence" value="ECO:0007669"/>
    <property type="project" value="InterPro"/>
</dbReference>
<dbReference type="PANTHER" id="PTHR24223">
    <property type="entry name" value="ATP-BINDING CASSETTE SUB-FAMILY C"/>
    <property type="match status" value="1"/>
</dbReference>
<evidence type="ECO:0000256" key="1">
    <source>
        <dbReference type="ARBA" id="ARBA00022448"/>
    </source>
</evidence>
<keyword evidence="6 7" id="KW-0472">Membrane</keyword>